<accession>A0A967AS83</accession>
<dbReference type="PROSITE" id="PS51186">
    <property type="entry name" value="GNAT"/>
    <property type="match status" value="1"/>
</dbReference>
<dbReference type="GO" id="GO:0016747">
    <property type="term" value="F:acyltransferase activity, transferring groups other than amino-acyl groups"/>
    <property type="evidence" value="ECO:0007669"/>
    <property type="project" value="InterPro"/>
</dbReference>
<dbReference type="PANTHER" id="PTHR43877:SF2">
    <property type="entry name" value="AMINOALKYLPHOSPHONATE N-ACETYLTRANSFERASE-RELATED"/>
    <property type="match status" value="1"/>
</dbReference>
<feature type="domain" description="N-acetyltransferase" evidence="3">
    <location>
        <begin position="2"/>
        <end position="146"/>
    </location>
</feature>
<dbReference type="SUPFAM" id="SSF55729">
    <property type="entry name" value="Acyl-CoA N-acyltransferases (Nat)"/>
    <property type="match status" value="1"/>
</dbReference>
<dbReference type="PANTHER" id="PTHR43877">
    <property type="entry name" value="AMINOALKYLPHOSPHONATE N-ACETYLTRANSFERASE-RELATED-RELATED"/>
    <property type="match status" value="1"/>
</dbReference>
<sequence>MITIIPATKDHIEQVAPLFDRYRIFYGQDSNLSAATRFLEQRMSRNESVIFLALDEQEAVGFTQLYTTFSSVSMERVFILNDLFVLNSHRKKGIGEALLNRAKTHCKERGYKGLALETATNNPAQQLYERLGWKKDAHCFHYFWTA</sequence>
<dbReference type="CDD" id="cd04301">
    <property type="entry name" value="NAT_SF"/>
    <property type="match status" value="1"/>
</dbReference>
<dbReference type="RefSeq" id="WP_152573846.1">
    <property type="nucleotide sequence ID" value="NZ_VIKU02000002.1"/>
</dbReference>
<dbReference type="AlphaFoldDB" id="A0A967AS83"/>
<reference evidence="4" key="1">
    <citation type="submission" date="2019-07" db="EMBL/GenBank/DDBJ databases">
        <authorList>
            <person name="De-Chao Zhang Q."/>
        </authorList>
    </citation>
    <scope>NUCLEOTIDE SEQUENCE</scope>
    <source>
        <strain evidence="4">TP-CH-4</strain>
    </source>
</reference>
<organism evidence="4 5">
    <name type="scientific">Pelagihabitans pacificus</name>
    <dbReference type="NCBI Taxonomy" id="2696054"/>
    <lineage>
        <taxon>Bacteria</taxon>
        <taxon>Pseudomonadati</taxon>
        <taxon>Bacteroidota</taxon>
        <taxon>Flavobacteriia</taxon>
        <taxon>Flavobacteriales</taxon>
        <taxon>Flavobacteriaceae</taxon>
        <taxon>Pelagihabitans</taxon>
    </lineage>
</organism>
<keyword evidence="1" id="KW-0808">Transferase</keyword>
<dbReference type="Proteomes" id="UP000707206">
    <property type="component" value="Unassembled WGS sequence"/>
</dbReference>
<keyword evidence="2" id="KW-0012">Acyltransferase</keyword>
<comment type="caution">
    <text evidence="4">The sequence shown here is derived from an EMBL/GenBank/DDBJ whole genome shotgun (WGS) entry which is preliminary data.</text>
</comment>
<dbReference type="InterPro" id="IPR000182">
    <property type="entry name" value="GNAT_dom"/>
</dbReference>
<evidence type="ECO:0000259" key="3">
    <source>
        <dbReference type="PROSITE" id="PS51186"/>
    </source>
</evidence>
<protein>
    <submittedName>
        <fullName evidence="4">GNAT family N-acetyltransferase</fullName>
    </submittedName>
</protein>
<evidence type="ECO:0000313" key="5">
    <source>
        <dbReference type="Proteomes" id="UP000707206"/>
    </source>
</evidence>
<dbReference type="InterPro" id="IPR016181">
    <property type="entry name" value="Acyl_CoA_acyltransferase"/>
</dbReference>
<dbReference type="InterPro" id="IPR050832">
    <property type="entry name" value="Bact_Acetyltransf"/>
</dbReference>
<dbReference type="Gene3D" id="3.40.630.30">
    <property type="match status" value="1"/>
</dbReference>
<proteinExistence type="predicted"/>
<name>A0A967AS83_9FLAO</name>
<evidence type="ECO:0000313" key="4">
    <source>
        <dbReference type="EMBL" id="NHF59333.1"/>
    </source>
</evidence>
<reference evidence="4" key="2">
    <citation type="submission" date="2020-03" db="EMBL/GenBank/DDBJ databases">
        <title>Flavobacteriaceae bacterium strain TP-CH-4, a member of the family Flavobacteriaceae isolated from a deep-sea seamount.</title>
        <authorList>
            <person name="Zhang D.-C."/>
        </authorList>
    </citation>
    <scope>NUCLEOTIDE SEQUENCE</scope>
    <source>
        <strain evidence="4">TP-CH-4</strain>
    </source>
</reference>
<gene>
    <name evidence="4" type="ORF">FK220_008275</name>
</gene>
<dbReference type="EMBL" id="VIKU02000002">
    <property type="protein sequence ID" value="NHF59333.1"/>
    <property type="molecule type" value="Genomic_DNA"/>
</dbReference>
<evidence type="ECO:0000256" key="2">
    <source>
        <dbReference type="ARBA" id="ARBA00023315"/>
    </source>
</evidence>
<dbReference type="Pfam" id="PF00583">
    <property type="entry name" value="Acetyltransf_1"/>
    <property type="match status" value="1"/>
</dbReference>
<keyword evidence="5" id="KW-1185">Reference proteome</keyword>
<evidence type="ECO:0000256" key="1">
    <source>
        <dbReference type="ARBA" id="ARBA00022679"/>
    </source>
</evidence>